<evidence type="ECO:0000256" key="3">
    <source>
        <dbReference type="ARBA" id="ARBA00022448"/>
    </source>
</evidence>
<evidence type="ECO:0000256" key="2">
    <source>
        <dbReference type="ARBA" id="ARBA00006459"/>
    </source>
</evidence>
<feature type="binding site" evidence="9">
    <location>
        <position position="230"/>
    </location>
    <ligand>
        <name>Na(+)</name>
        <dbReference type="ChEBI" id="CHEBI:29101"/>
        <label>1</label>
    </ligand>
</feature>
<dbReference type="EMBL" id="JYDU01000105">
    <property type="protein sequence ID" value="KRX92712.1"/>
    <property type="molecule type" value="Genomic_DNA"/>
</dbReference>
<keyword evidence="4 10" id="KW-0812">Transmembrane</keyword>
<feature type="transmembrane region" description="Helical" evidence="10">
    <location>
        <begin position="357"/>
        <end position="378"/>
    </location>
</feature>
<keyword evidence="5" id="KW-0769">Symport</keyword>
<feature type="transmembrane region" description="Helical" evidence="10">
    <location>
        <begin position="477"/>
        <end position="495"/>
    </location>
</feature>
<comment type="caution">
    <text evidence="11">The sequence shown here is derived from an EMBL/GenBank/DDBJ whole genome shotgun (WGS) entry which is preliminary data.</text>
</comment>
<sequence>MLSCWKKKQNFLHSESPITGRSLAMTDKQYNLLKKSWLALSSRHEAMAAVIYNVEDSEGEWFRSLGLTSPQESDHFKRTLTTLGRMYAFFLDYCITLIFKKPQKVADVCEYVGALHAWKKNILFDARLLLLLKNATVRYFVHLASNKQKESSFYVWNVFLNFIFFEVRDGFNTACRDNLKPTAKLLALQDSISSMKDEQAKKTVVNEKDKWASATEFMLSCLGYAVGLGNIWRFPYLCGRNGGGLGYVMVLTSFMIALYYNLASTNPSTRVASKSSKFTGEDIVTMNQIWQLVSEMQAILLIIGTPQFDPIHHRMLQISDGIDNIGSLNGNLSICLLAAWVMVFAILIKGIKSAGKVIYVLATVPYILLIVLLIRGLLLTNSLKGIEFFLIPDFSRLTSSEVWGDAAIQVFFSMSIGAGGLSTLASYNPTNNNILRDTVVITIGNIFTSLLSGLVVFSILGYISGQLDTSVEQIAESGPGLLFVAYPYALSSLPVSQLWSSLFFFTVILMAIDTQGGPYILNLLDTYAGGWPLLLQCLIEVIIVAYIFGVEKYAALYKRMLGEAPSLFWKILGYPASGFYKLSWAFLTPACLIVGVLIFNFLQYSATTYGNYVYPLWAEIVGWVIAFSTLLPVVLVALYKLILLFTSSTWVDAKCKFHKYLQATEKWHQNFTKQEYIDEHENTCSEIISGAPSYQNLTISS</sequence>
<keyword evidence="6 10" id="KW-1133">Transmembrane helix</keyword>
<feature type="binding site" evidence="9">
    <location>
        <position position="445"/>
    </location>
    <ligand>
        <name>Na(+)</name>
        <dbReference type="ChEBI" id="CHEBI:29101"/>
        <label>1</label>
    </ligand>
</feature>
<feature type="transmembrane region" description="Helical" evidence="10">
    <location>
        <begin position="614"/>
        <end position="639"/>
    </location>
</feature>
<dbReference type="Gene3D" id="1.10.490.10">
    <property type="entry name" value="Globins"/>
    <property type="match status" value="1"/>
</dbReference>
<dbReference type="PROSITE" id="PS50267">
    <property type="entry name" value="NA_NEUROTRAN_SYMP_3"/>
    <property type="match status" value="1"/>
</dbReference>
<dbReference type="InterPro" id="IPR037272">
    <property type="entry name" value="SNS_sf"/>
</dbReference>
<evidence type="ECO:0000313" key="12">
    <source>
        <dbReference type="Proteomes" id="UP000054815"/>
    </source>
</evidence>
<comment type="subcellular location">
    <subcellularLocation>
        <location evidence="1">Membrane</location>
        <topology evidence="1">Multi-pass membrane protein</topology>
    </subcellularLocation>
</comment>
<dbReference type="AlphaFoldDB" id="A0A0V0XXC9"/>
<evidence type="ECO:0000256" key="10">
    <source>
        <dbReference type="SAM" id="Phobius"/>
    </source>
</evidence>
<evidence type="ECO:0000256" key="8">
    <source>
        <dbReference type="ARBA" id="ARBA00023180"/>
    </source>
</evidence>
<evidence type="ECO:0000313" key="11">
    <source>
        <dbReference type="EMBL" id="KRX92712.1"/>
    </source>
</evidence>
<evidence type="ECO:0000256" key="6">
    <source>
        <dbReference type="ARBA" id="ARBA00022989"/>
    </source>
</evidence>
<evidence type="ECO:0000256" key="1">
    <source>
        <dbReference type="ARBA" id="ARBA00004141"/>
    </source>
</evidence>
<dbReference type="InterPro" id="IPR000175">
    <property type="entry name" value="Na/ntran_symport"/>
</dbReference>
<dbReference type="GO" id="GO:0020037">
    <property type="term" value="F:heme binding"/>
    <property type="evidence" value="ECO:0007669"/>
    <property type="project" value="InterPro"/>
</dbReference>
<keyword evidence="9" id="KW-0915">Sodium</keyword>
<proteinExistence type="inferred from homology"/>
<feature type="binding site" evidence="9">
    <location>
        <position position="413"/>
    </location>
    <ligand>
        <name>Na(+)</name>
        <dbReference type="ChEBI" id="CHEBI:29101"/>
        <label>1</label>
    </ligand>
</feature>
<feature type="transmembrane region" description="Helical" evidence="10">
    <location>
        <begin position="533"/>
        <end position="550"/>
    </location>
</feature>
<feature type="binding site" evidence="9">
    <location>
        <position position="513"/>
    </location>
    <ligand>
        <name>Na(+)</name>
        <dbReference type="ChEBI" id="CHEBI:29101"/>
        <label>1</label>
    </ligand>
</feature>
<feature type="transmembrane region" description="Helical" evidence="10">
    <location>
        <begin position="502"/>
        <end position="521"/>
    </location>
</feature>
<keyword evidence="9" id="KW-0479">Metal-binding</keyword>
<keyword evidence="7 10" id="KW-0472">Membrane</keyword>
<protein>
    <submittedName>
        <fullName evidence="11">Sodium-and chloride-dependent glycine transporter 2</fullName>
    </submittedName>
</protein>
<reference evidence="11 12" key="1">
    <citation type="submission" date="2015-01" db="EMBL/GenBank/DDBJ databases">
        <title>Evolution of Trichinella species and genotypes.</title>
        <authorList>
            <person name="Korhonen P.K."/>
            <person name="Edoardo P."/>
            <person name="Giuseppe L.R."/>
            <person name="Gasser R.B."/>
        </authorList>
    </citation>
    <scope>NUCLEOTIDE SEQUENCE [LARGE SCALE GENOMIC DNA]</scope>
    <source>
        <strain evidence="11">ISS141</strain>
    </source>
</reference>
<evidence type="ECO:0000256" key="9">
    <source>
        <dbReference type="PIRSR" id="PIRSR600175-1"/>
    </source>
</evidence>
<accession>A0A0V0XXC9</accession>
<dbReference type="Pfam" id="PF00209">
    <property type="entry name" value="SNF"/>
    <property type="match status" value="1"/>
</dbReference>
<dbReference type="PANTHER" id="PTHR11616:SF321">
    <property type="entry name" value="SODIUM-DEPENDENT NUTRIENT AMINO ACID TRANSPORTER 1-RELATED"/>
    <property type="match status" value="1"/>
</dbReference>
<feature type="transmembrane region" description="Helical" evidence="10">
    <location>
        <begin position="406"/>
        <end position="427"/>
    </location>
</feature>
<feature type="transmembrane region" description="Helical" evidence="10">
    <location>
        <begin position="582"/>
        <end position="602"/>
    </location>
</feature>
<feature type="transmembrane region" description="Helical" evidence="10">
    <location>
        <begin position="439"/>
        <end position="465"/>
    </location>
</feature>
<dbReference type="GO" id="GO:0046872">
    <property type="term" value="F:metal ion binding"/>
    <property type="evidence" value="ECO:0007669"/>
    <property type="project" value="UniProtKB-KW"/>
</dbReference>
<feature type="binding site" evidence="9">
    <location>
        <position position="226"/>
    </location>
    <ligand>
        <name>Na(+)</name>
        <dbReference type="ChEBI" id="CHEBI:29101"/>
        <label>1</label>
    </ligand>
</feature>
<evidence type="ECO:0000256" key="5">
    <source>
        <dbReference type="ARBA" id="ARBA00022847"/>
    </source>
</evidence>
<evidence type="ECO:0000256" key="7">
    <source>
        <dbReference type="ARBA" id="ARBA00023136"/>
    </source>
</evidence>
<evidence type="ECO:0000256" key="4">
    <source>
        <dbReference type="ARBA" id="ARBA00022692"/>
    </source>
</evidence>
<keyword evidence="8" id="KW-0325">Glycoprotein</keyword>
<feature type="binding site" evidence="9">
    <location>
        <position position="225"/>
    </location>
    <ligand>
        <name>Na(+)</name>
        <dbReference type="ChEBI" id="CHEBI:29101"/>
        <label>1</label>
    </ligand>
</feature>
<keyword evidence="3" id="KW-0813">Transport</keyword>
<dbReference type="GO" id="GO:0005886">
    <property type="term" value="C:plasma membrane"/>
    <property type="evidence" value="ECO:0007669"/>
    <property type="project" value="TreeGrafter"/>
</dbReference>
<dbReference type="InterPro" id="IPR012292">
    <property type="entry name" value="Globin/Proto"/>
</dbReference>
<feature type="binding site" evidence="9">
    <location>
        <position position="223"/>
    </location>
    <ligand>
        <name>Na(+)</name>
        <dbReference type="ChEBI" id="CHEBI:29101"/>
        <label>1</label>
    </ligand>
</feature>
<dbReference type="Proteomes" id="UP000054815">
    <property type="component" value="Unassembled WGS sequence"/>
</dbReference>
<gene>
    <name evidence="11" type="primary">SLC6A5</name>
    <name evidence="11" type="ORF">T4E_8104</name>
</gene>
<dbReference type="PANTHER" id="PTHR11616">
    <property type="entry name" value="SODIUM/CHLORIDE DEPENDENT TRANSPORTER"/>
    <property type="match status" value="1"/>
</dbReference>
<comment type="similarity">
    <text evidence="2">Belongs to the sodium:neurotransmitter symporter (SNF) (TC 2.A.22) family.</text>
</comment>
<name>A0A0V0XXC9_TRIPS</name>
<feature type="transmembrane region" description="Helical" evidence="10">
    <location>
        <begin position="244"/>
        <end position="262"/>
    </location>
</feature>
<dbReference type="GO" id="GO:0019825">
    <property type="term" value="F:oxygen binding"/>
    <property type="evidence" value="ECO:0007669"/>
    <property type="project" value="InterPro"/>
</dbReference>
<dbReference type="SUPFAM" id="SSF161070">
    <property type="entry name" value="SNF-like"/>
    <property type="match status" value="1"/>
</dbReference>
<feature type="transmembrane region" description="Helical" evidence="10">
    <location>
        <begin position="328"/>
        <end position="348"/>
    </location>
</feature>
<dbReference type="GO" id="GO:0089718">
    <property type="term" value="P:amino acid import across plasma membrane"/>
    <property type="evidence" value="ECO:0007669"/>
    <property type="project" value="TreeGrafter"/>
</dbReference>
<organism evidence="11 12">
    <name type="scientific">Trichinella pseudospiralis</name>
    <name type="common">Parasitic roundworm</name>
    <dbReference type="NCBI Taxonomy" id="6337"/>
    <lineage>
        <taxon>Eukaryota</taxon>
        <taxon>Metazoa</taxon>
        <taxon>Ecdysozoa</taxon>
        <taxon>Nematoda</taxon>
        <taxon>Enoplea</taxon>
        <taxon>Dorylaimia</taxon>
        <taxon>Trichinellida</taxon>
        <taxon>Trichinellidae</taxon>
        <taxon>Trichinella</taxon>
    </lineage>
</organism>
<dbReference type="GO" id="GO:0005283">
    <property type="term" value="F:amino acid:sodium symporter activity"/>
    <property type="evidence" value="ECO:0007669"/>
    <property type="project" value="TreeGrafter"/>
</dbReference>